<dbReference type="SUPFAM" id="SSF46785">
    <property type="entry name" value="Winged helix' DNA-binding domain"/>
    <property type="match status" value="1"/>
</dbReference>
<sequence>MPRIIAELRELTHQVEQISEEIAKKYDLQHLAGPQGHVLVFLHCHQDRDIFVKDIEKELQISKSVTSNLVKRMEKNGFIRVVASATDKRCKQVVLTSAGRAKLPVLKECRRDIERYFFKEISREELLTVKKVIDQLKQNIRAYKGDTDA</sequence>
<evidence type="ECO:0000256" key="1">
    <source>
        <dbReference type="ARBA" id="ARBA00023015"/>
    </source>
</evidence>
<dbReference type="InterPro" id="IPR000835">
    <property type="entry name" value="HTH_MarR-typ"/>
</dbReference>
<dbReference type="PROSITE" id="PS01117">
    <property type="entry name" value="HTH_MARR_1"/>
    <property type="match status" value="1"/>
</dbReference>
<dbReference type="PANTHER" id="PTHR42756:SF1">
    <property type="entry name" value="TRANSCRIPTIONAL REPRESSOR OF EMRAB OPERON"/>
    <property type="match status" value="1"/>
</dbReference>
<accession>A0A0G6YMF9</accession>
<dbReference type="EMBL" id="UHFF01000002">
    <property type="protein sequence ID" value="SUN44781.1"/>
    <property type="molecule type" value="Genomic_DNA"/>
</dbReference>
<dbReference type="PANTHER" id="PTHR42756">
    <property type="entry name" value="TRANSCRIPTIONAL REGULATOR, MARR"/>
    <property type="match status" value="1"/>
</dbReference>
<reference evidence="4 5" key="1">
    <citation type="submission" date="2018-06" db="EMBL/GenBank/DDBJ databases">
        <authorList>
            <consortium name="Pathogen Informatics"/>
            <person name="Doyle S."/>
        </authorList>
    </citation>
    <scope>NUCLEOTIDE SEQUENCE [LARGE SCALE GENOMIC DNA]</scope>
    <source>
        <strain evidence="4 5">NCTC12092</strain>
    </source>
</reference>
<dbReference type="RefSeq" id="WP_012514879.1">
    <property type="nucleotide sequence ID" value="NZ_BTYB01000032.1"/>
</dbReference>
<dbReference type="AlphaFoldDB" id="A0A0G6YMF9"/>
<dbReference type="InterPro" id="IPR036390">
    <property type="entry name" value="WH_DNA-bd_sf"/>
</dbReference>
<organism evidence="4 5">
    <name type="scientific">Streptococcus equi subsp. equi</name>
    <dbReference type="NCBI Taxonomy" id="148942"/>
    <lineage>
        <taxon>Bacteria</taxon>
        <taxon>Bacillati</taxon>
        <taxon>Bacillota</taxon>
        <taxon>Bacilli</taxon>
        <taxon>Lactobacillales</taxon>
        <taxon>Streptococcaceae</taxon>
        <taxon>Streptococcus</taxon>
    </lineage>
</organism>
<protein>
    <submittedName>
        <fullName evidence="4">MarR family transcriptional regulator</fullName>
    </submittedName>
</protein>
<keyword evidence="1" id="KW-0805">Transcription regulation</keyword>
<evidence type="ECO:0000256" key="2">
    <source>
        <dbReference type="ARBA" id="ARBA00023125"/>
    </source>
</evidence>
<dbReference type="InterPro" id="IPR023187">
    <property type="entry name" value="Tscrpt_reg_MarR-type_CS"/>
</dbReference>
<dbReference type="Pfam" id="PF12802">
    <property type="entry name" value="MarR_2"/>
    <property type="match status" value="1"/>
</dbReference>
<keyword evidence="3" id="KW-0804">Transcription</keyword>
<dbReference type="InterPro" id="IPR036388">
    <property type="entry name" value="WH-like_DNA-bd_sf"/>
</dbReference>
<proteinExistence type="predicted"/>
<dbReference type="Proteomes" id="UP000254461">
    <property type="component" value="Unassembled WGS sequence"/>
</dbReference>
<name>A0A0G6YMF9_9STRE</name>
<dbReference type="SMART" id="SM00347">
    <property type="entry name" value="HTH_MARR"/>
    <property type="match status" value="1"/>
</dbReference>
<dbReference type="GO" id="GO:0003700">
    <property type="term" value="F:DNA-binding transcription factor activity"/>
    <property type="evidence" value="ECO:0007669"/>
    <property type="project" value="InterPro"/>
</dbReference>
<dbReference type="OMA" id="NGWIIGY"/>
<evidence type="ECO:0000256" key="3">
    <source>
        <dbReference type="ARBA" id="ARBA00023163"/>
    </source>
</evidence>
<evidence type="ECO:0000313" key="5">
    <source>
        <dbReference type="Proteomes" id="UP000254461"/>
    </source>
</evidence>
<dbReference type="PROSITE" id="PS50995">
    <property type="entry name" value="HTH_MARR_2"/>
    <property type="match status" value="1"/>
</dbReference>
<keyword evidence="2" id="KW-0238">DNA-binding</keyword>
<dbReference type="GeneID" id="83704076"/>
<dbReference type="Gene3D" id="1.10.10.10">
    <property type="entry name" value="Winged helix-like DNA-binding domain superfamily/Winged helix DNA-binding domain"/>
    <property type="match status" value="1"/>
</dbReference>
<dbReference type="GO" id="GO:0003677">
    <property type="term" value="F:DNA binding"/>
    <property type="evidence" value="ECO:0007669"/>
    <property type="project" value="UniProtKB-KW"/>
</dbReference>
<evidence type="ECO:0000313" key="4">
    <source>
        <dbReference type="EMBL" id="SUN44781.1"/>
    </source>
</evidence>
<gene>
    <name evidence="4" type="ORF">NCTC12092_00220</name>
</gene>